<dbReference type="InterPro" id="IPR017900">
    <property type="entry name" value="4Fe4S_Fe_S_CS"/>
</dbReference>
<protein>
    <recommendedName>
        <fullName evidence="1">4Fe-4S ferredoxin-type domain-containing protein</fullName>
    </recommendedName>
</protein>
<proteinExistence type="predicted"/>
<organism evidence="2">
    <name type="scientific">marine sediment metagenome</name>
    <dbReference type="NCBI Taxonomy" id="412755"/>
    <lineage>
        <taxon>unclassified sequences</taxon>
        <taxon>metagenomes</taxon>
        <taxon>ecological metagenomes</taxon>
    </lineage>
</organism>
<sequence>FVADKHNCSKCLDVCQAPGKAIYWRQVKTTSGKLRLPYVRQEDCVGCGACEFACPAEGGAGIRVVGGFRPLKSHSSLDL</sequence>
<dbReference type="InterPro" id="IPR017896">
    <property type="entry name" value="4Fe4S_Fe-S-bd"/>
</dbReference>
<dbReference type="AlphaFoldDB" id="X0XRH4"/>
<reference evidence="2" key="1">
    <citation type="journal article" date="2014" name="Front. Microbiol.">
        <title>High frequency of phylogenetically diverse reductive dehalogenase-homologous genes in deep subseafloor sedimentary metagenomes.</title>
        <authorList>
            <person name="Kawai M."/>
            <person name="Futagami T."/>
            <person name="Toyoda A."/>
            <person name="Takaki Y."/>
            <person name="Nishi S."/>
            <person name="Hori S."/>
            <person name="Arai W."/>
            <person name="Tsubouchi T."/>
            <person name="Morono Y."/>
            <person name="Uchiyama I."/>
            <person name="Ito T."/>
            <person name="Fujiyama A."/>
            <person name="Inagaki F."/>
            <person name="Takami H."/>
        </authorList>
    </citation>
    <scope>NUCLEOTIDE SEQUENCE</scope>
    <source>
        <strain evidence="2">Expedition CK06-06</strain>
    </source>
</reference>
<evidence type="ECO:0000259" key="1">
    <source>
        <dbReference type="PROSITE" id="PS51379"/>
    </source>
</evidence>
<evidence type="ECO:0000313" key="2">
    <source>
        <dbReference type="EMBL" id="GAG45860.1"/>
    </source>
</evidence>
<dbReference type="Pfam" id="PF12838">
    <property type="entry name" value="Fer4_7"/>
    <property type="match status" value="1"/>
</dbReference>
<dbReference type="SUPFAM" id="SSF54862">
    <property type="entry name" value="4Fe-4S ferredoxins"/>
    <property type="match status" value="1"/>
</dbReference>
<name>X0XRH4_9ZZZZ</name>
<dbReference type="EMBL" id="BARS01055456">
    <property type="protein sequence ID" value="GAG45860.1"/>
    <property type="molecule type" value="Genomic_DNA"/>
</dbReference>
<gene>
    <name evidence="2" type="ORF">S01H1_81878</name>
</gene>
<feature type="domain" description="4Fe-4S ferredoxin-type" evidence="1">
    <location>
        <begin position="35"/>
        <end position="67"/>
    </location>
</feature>
<comment type="caution">
    <text evidence="2">The sequence shown here is derived from an EMBL/GenBank/DDBJ whole genome shotgun (WGS) entry which is preliminary data.</text>
</comment>
<dbReference type="PROSITE" id="PS00198">
    <property type="entry name" value="4FE4S_FER_1"/>
    <property type="match status" value="1"/>
</dbReference>
<accession>X0XRH4</accession>
<dbReference type="Gene3D" id="3.30.70.20">
    <property type="match status" value="1"/>
</dbReference>
<feature type="non-terminal residue" evidence="2">
    <location>
        <position position="1"/>
    </location>
</feature>
<dbReference type="PROSITE" id="PS51379">
    <property type="entry name" value="4FE4S_FER_2"/>
    <property type="match status" value="1"/>
</dbReference>